<dbReference type="AlphaFoldDB" id="G0QZT4"/>
<evidence type="ECO:0000313" key="6">
    <source>
        <dbReference type="EMBL" id="EGR29272.1"/>
    </source>
</evidence>
<dbReference type="Pfam" id="PF05726">
    <property type="entry name" value="Pirin_C"/>
    <property type="match status" value="1"/>
</dbReference>
<organism evidence="6 7">
    <name type="scientific">Ichthyophthirius multifiliis</name>
    <name type="common">White spot disease agent</name>
    <name type="synonym">Ich</name>
    <dbReference type="NCBI Taxonomy" id="5932"/>
    <lineage>
        <taxon>Eukaryota</taxon>
        <taxon>Sar</taxon>
        <taxon>Alveolata</taxon>
        <taxon>Ciliophora</taxon>
        <taxon>Intramacronucleata</taxon>
        <taxon>Oligohymenophorea</taxon>
        <taxon>Hymenostomatida</taxon>
        <taxon>Ophryoglenina</taxon>
        <taxon>Ichthyophthirius</taxon>
    </lineage>
</organism>
<dbReference type="PANTHER" id="PTHR13903:SF8">
    <property type="entry name" value="PIRIN"/>
    <property type="match status" value="1"/>
</dbReference>
<dbReference type="Proteomes" id="UP000008983">
    <property type="component" value="Unassembled WGS sequence"/>
</dbReference>
<sequence>MYQRNNLRKINQIIKPFLKAELEGLTVYSLYNVSQLLKLELDPFIRLDYFNAKLPSGFPDHPHRGFETVTYIKSGIFLYEDLQGNKANLGAGELQWIIAGKGIVHAEIPASYTENTVGFQFWFNVDSKNKMCDPLYQRFSSQQIPLVESKGAHVKILTGESLGKKGIAQTKNQAIFLDVSLDQNAHFNQLIPKEFQGMAFVYEGSAFFGENKINVELNQGALIEIQDQEILQVIAGEQGTKFILFAAKPIREAIYGQSPFVLDSQKNLDQAYEDYQQGKNGFEGAQEWKSEIQQLILKK</sequence>
<evidence type="ECO:0000313" key="7">
    <source>
        <dbReference type="Proteomes" id="UP000008983"/>
    </source>
</evidence>
<keyword evidence="2" id="KW-0479">Metal-binding</keyword>
<accession>G0QZT4</accession>
<dbReference type="PANTHER" id="PTHR13903">
    <property type="entry name" value="PIRIN-RELATED"/>
    <property type="match status" value="1"/>
</dbReference>
<dbReference type="InParanoid" id="G0QZT4"/>
<dbReference type="GO" id="GO:0046872">
    <property type="term" value="F:metal ion binding"/>
    <property type="evidence" value="ECO:0007669"/>
    <property type="project" value="UniProtKB-KW"/>
</dbReference>
<dbReference type="CDD" id="cd02909">
    <property type="entry name" value="cupin_pirin_N"/>
    <property type="match status" value="1"/>
</dbReference>
<keyword evidence="7" id="KW-1185">Reference proteome</keyword>
<feature type="domain" description="Pirin N-terminal" evidence="4">
    <location>
        <begin position="41"/>
        <end position="122"/>
    </location>
</feature>
<evidence type="ECO:0000259" key="4">
    <source>
        <dbReference type="Pfam" id="PF02678"/>
    </source>
</evidence>
<dbReference type="GeneID" id="14905365"/>
<proteinExistence type="inferred from homology"/>
<dbReference type="InterPro" id="IPR014710">
    <property type="entry name" value="RmlC-like_jellyroll"/>
</dbReference>
<feature type="binding site" evidence="2">
    <location>
        <position position="63"/>
    </location>
    <ligand>
        <name>Fe cation</name>
        <dbReference type="ChEBI" id="CHEBI:24875"/>
    </ligand>
</feature>
<dbReference type="EMBL" id="GL984168">
    <property type="protein sequence ID" value="EGR29272.1"/>
    <property type="molecule type" value="Genomic_DNA"/>
</dbReference>
<evidence type="ECO:0000256" key="1">
    <source>
        <dbReference type="ARBA" id="ARBA00008416"/>
    </source>
</evidence>
<dbReference type="OrthoDB" id="198735at2759"/>
<feature type="binding site" evidence="2">
    <location>
        <position position="61"/>
    </location>
    <ligand>
        <name>Fe cation</name>
        <dbReference type="ChEBI" id="CHEBI:24875"/>
    </ligand>
</feature>
<dbReference type="CDD" id="cd02247">
    <property type="entry name" value="cupin_pirin_C"/>
    <property type="match status" value="1"/>
</dbReference>
<protein>
    <submittedName>
        <fullName evidence="6">Kinesin motor domain protein</fullName>
    </submittedName>
</protein>
<dbReference type="SUPFAM" id="SSF51182">
    <property type="entry name" value="RmlC-like cupins"/>
    <property type="match status" value="1"/>
</dbReference>
<dbReference type="RefSeq" id="XP_004030508.1">
    <property type="nucleotide sequence ID" value="XM_004030460.1"/>
</dbReference>
<feature type="binding site" evidence="2">
    <location>
        <position position="107"/>
    </location>
    <ligand>
        <name>Fe cation</name>
        <dbReference type="ChEBI" id="CHEBI:24875"/>
    </ligand>
</feature>
<comment type="cofactor">
    <cofactor evidence="2">
        <name>Fe cation</name>
        <dbReference type="ChEBI" id="CHEBI:24875"/>
    </cofactor>
    <text evidence="2">Binds 1 Fe cation per subunit.</text>
</comment>
<dbReference type="InterPro" id="IPR008778">
    <property type="entry name" value="Pirin_C_dom"/>
</dbReference>
<dbReference type="Pfam" id="PF02678">
    <property type="entry name" value="Pirin"/>
    <property type="match status" value="1"/>
</dbReference>
<feature type="domain" description="Pirin C-terminal" evidence="5">
    <location>
        <begin position="177"/>
        <end position="281"/>
    </location>
</feature>
<evidence type="ECO:0000259" key="5">
    <source>
        <dbReference type="Pfam" id="PF05726"/>
    </source>
</evidence>
<dbReference type="InterPro" id="IPR003829">
    <property type="entry name" value="Pirin_N_dom"/>
</dbReference>
<keyword evidence="2" id="KW-0408">Iron</keyword>
<dbReference type="OMA" id="QIWVALP"/>
<evidence type="ECO:0000256" key="2">
    <source>
        <dbReference type="PIRSR" id="PIRSR006232-1"/>
    </source>
</evidence>
<dbReference type="STRING" id="857967.G0QZT4"/>
<feature type="binding site" evidence="2">
    <location>
        <position position="105"/>
    </location>
    <ligand>
        <name>Fe cation</name>
        <dbReference type="ChEBI" id="CHEBI:24875"/>
    </ligand>
</feature>
<dbReference type="Gene3D" id="2.60.120.10">
    <property type="entry name" value="Jelly Rolls"/>
    <property type="match status" value="2"/>
</dbReference>
<gene>
    <name evidence="6" type="ORF">IMG5_159660</name>
</gene>
<dbReference type="eggNOG" id="ENOG502QQ5A">
    <property type="taxonomic scope" value="Eukaryota"/>
</dbReference>
<comment type="similarity">
    <text evidence="1 3">Belongs to the pirin family.</text>
</comment>
<name>G0QZT4_ICHMU</name>
<dbReference type="InterPro" id="IPR012093">
    <property type="entry name" value="Pirin"/>
</dbReference>
<reference evidence="6 7" key="1">
    <citation type="submission" date="2011-07" db="EMBL/GenBank/DDBJ databases">
        <authorList>
            <person name="Coyne R."/>
            <person name="Brami D."/>
            <person name="Johnson J."/>
            <person name="Hostetler J."/>
            <person name="Hannick L."/>
            <person name="Clark T."/>
            <person name="Cassidy-Hanley D."/>
            <person name="Inman J."/>
        </authorList>
    </citation>
    <scope>NUCLEOTIDE SEQUENCE [LARGE SCALE GENOMIC DNA]</scope>
    <source>
        <strain evidence="6 7">G5</strain>
    </source>
</reference>
<dbReference type="InterPro" id="IPR011051">
    <property type="entry name" value="RmlC_Cupin_sf"/>
</dbReference>
<evidence type="ECO:0000256" key="3">
    <source>
        <dbReference type="RuleBase" id="RU003457"/>
    </source>
</evidence>
<dbReference type="PIRSF" id="PIRSF006232">
    <property type="entry name" value="Pirin"/>
    <property type="match status" value="1"/>
</dbReference>